<feature type="compositionally biased region" description="Polar residues" evidence="1">
    <location>
        <begin position="18"/>
        <end position="30"/>
    </location>
</feature>
<dbReference type="OrthoDB" id="2369290at2759"/>
<evidence type="ECO:0000313" key="3">
    <source>
        <dbReference type="Proteomes" id="UP000789405"/>
    </source>
</evidence>
<comment type="caution">
    <text evidence="2">The sequence shown here is derived from an EMBL/GenBank/DDBJ whole genome shotgun (WGS) entry which is preliminary data.</text>
</comment>
<keyword evidence="3" id="KW-1185">Reference proteome</keyword>
<organism evidence="2 3">
    <name type="scientific">Dentiscutata erythropus</name>
    <dbReference type="NCBI Taxonomy" id="1348616"/>
    <lineage>
        <taxon>Eukaryota</taxon>
        <taxon>Fungi</taxon>
        <taxon>Fungi incertae sedis</taxon>
        <taxon>Mucoromycota</taxon>
        <taxon>Glomeromycotina</taxon>
        <taxon>Glomeromycetes</taxon>
        <taxon>Diversisporales</taxon>
        <taxon>Gigasporaceae</taxon>
        <taxon>Dentiscutata</taxon>
    </lineage>
</organism>
<name>A0A9N9NV25_9GLOM</name>
<accession>A0A9N9NV25</accession>
<protein>
    <submittedName>
        <fullName evidence="2">10886_t:CDS:1</fullName>
    </submittedName>
</protein>
<dbReference type="EMBL" id="CAJVPY010016982">
    <property type="protein sequence ID" value="CAG8759743.1"/>
    <property type="molecule type" value="Genomic_DNA"/>
</dbReference>
<evidence type="ECO:0000256" key="1">
    <source>
        <dbReference type="SAM" id="MobiDB-lite"/>
    </source>
</evidence>
<feature type="region of interest" description="Disordered" evidence="1">
    <location>
        <begin position="1"/>
        <end position="32"/>
    </location>
</feature>
<gene>
    <name evidence="2" type="ORF">DERYTH_LOCUS17702</name>
</gene>
<dbReference type="GO" id="GO:0003824">
    <property type="term" value="F:catalytic activity"/>
    <property type="evidence" value="ECO:0007669"/>
    <property type="project" value="InterPro"/>
</dbReference>
<dbReference type="InterPro" id="IPR001345">
    <property type="entry name" value="PG/BPGM_mutase_AS"/>
</dbReference>
<proteinExistence type="predicted"/>
<dbReference type="PROSITE" id="PS00175">
    <property type="entry name" value="PG_MUTASE"/>
    <property type="match status" value="1"/>
</dbReference>
<dbReference type="Proteomes" id="UP000789405">
    <property type="component" value="Unassembled WGS sequence"/>
</dbReference>
<evidence type="ECO:0000313" key="2">
    <source>
        <dbReference type="EMBL" id="CAG8759743.1"/>
    </source>
</evidence>
<reference evidence="2" key="1">
    <citation type="submission" date="2021-06" db="EMBL/GenBank/DDBJ databases">
        <authorList>
            <person name="Kallberg Y."/>
            <person name="Tangrot J."/>
            <person name="Rosling A."/>
        </authorList>
    </citation>
    <scope>NUCLEOTIDE SEQUENCE</scope>
    <source>
        <strain evidence="2">MA453B</strain>
    </source>
</reference>
<feature type="non-terminal residue" evidence="2">
    <location>
        <position position="202"/>
    </location>
</feature>
<sequence>MSINASVVRHGENKENYDPSSSTFSRNGTGSVLRPTQKVRQTRSQINGRPPLLEIPVNSLRGRNNEIGENVSGRNATATPQVMNNHSLTQVGSHVTRVRNETIRHQQTIELRGAGRSSINRRTTHTSNNEDVQHNFIQRGTINSILTPNSNDVRSDFRQRGSIDSINTSQPIINNDRSANFHQDLQINQINANRNDYLYNFI</sequence>
<dbReference type="AlphaFoldDB" id="A0A9N9NV25"/>